<dbReference type="AlphaFoldDB" id="A0AAD6ES44"/>
<dbReference type="InterPro" id="IPR036047">
    <property type="entry name" value="F-box-like_dom_sf"/>
</dbReference>
<evidence type="ECO:0000313" key="4">
    <source>
        <dbReference type="Proteomes" id="UP001210211"/>
    </source>
</evidence>
<dbReference type="PANTHER" id="PTHR44259:SF114">
    <property type="entry name" value="OS06G0707300 PROTEIN"/>
    <property type="match status" value="1"/>
</dbReference>
<organism evidence="3 4">
    <name type="scientific">Rhynchospora tenuis</name>
    <dbReference type="NCBI Taxonomy" id="198213"/>
    <lineage>
        <taxon>Eukaryota</taxon>
        <taxon>Viridiplantae</taxon>
        <taxon>Streptophyta</taxon>
        <taxon>Embryophyta</taxon>
        <taxon>Tracheophyta</taxon>
        <taxon>Spermatophyta</taxon>
        <taxon>Magnoliopsida</taxon>
        <taxon>Liliopsida</taxon>
        <taxon>Poales</taxon>
        <taxon>Cyperaceae</taxon>
        <taxon>Cyperoideae</taxon>
        <taxon>Rhynchosporeae</taxon>
        <taxon>Rhynchospora</taxon>
    </lineage>
</organism>
<dbReference type="Pfam" id="PF00646">
    <property type="entry name" value="F-box"/>
    <property type="match status" value="1"/>
</dbReference>
<dbReference type="InterPro" id="IPR001810">
    <property type="entry name" value="F-box_dom"/>
</dbReference>
<keyword evidence="4" id="KW-1185">Reference proteome</keyword>
<dbReference type="InterPro" id="IPR050942">
    <property type="entry name" value="F-box_BR-signaling"/>
</dbReference>
<comment type="caution">
    <text evidence="3">The sequence shown here is derived from an EMBL/GenBank/DDBJ whole genome shotgun (WGS) entry which is preliminary data.</text>
</comment>
<proteinExistence type="predicted"/>
<feature type="domain" description="F-box" evidence="1">
    <location>
        <begin position="54"/>
        <end position="90"/>
    </location>
</feature>
<dbReference type="Gene3D" id="1.20.1280.50">
    <property type="match status" value="1"/>
</dbReference>
<dbReference type="InterPro" id="IPR005174">
    <property type="entry name" value="KIB1-4_b-propeller"/>
</dbReference>
<gene>
    <name evidence="3" type="ORF">LUZ61_002898</name>
</gene>
<sequence>MVWKKQRLLELAFSCWRIEHPPHESRGNSKARFSDFRLAVLNILNKGEQVTVDWSELNSELLHLISKKLENFSNLIRFRSVCKQWRLAVDPADLPALLPYLLQPDPTLSSTDYRIFSVLSNTTSQIKLPIAISHEDFKNHACQGTYMGFLLVNSFTPSKAPFLFNPLTETKLHIPFSKCINTMVYMGPNPNSKSRTMEEGVHLVAHVLDSCERDIIESIMFWRSNNDKTTTFRIPPNAGPASPVYYKGKLFVNHWQRKETSIFDMETGDEMNIVIPNPKEVPGLHVLVEAMGDLLALAMVCSYFWTGPYKFKVYRLEHTDDFEQYRWIEFNGIGDRVLFLNTQDQVFCLSTSDLEGFRGNCIYYLQLFENINKDGQCSHCNSVLRYNMGDGTTEEVLNNVDVNSTWFVPSLS</sequence>
<evidence type="ECO:0000259" key="1">
    <source>
        <dbReference type="Pfam" id="PF00646"/>
    </source>
</evidence>
<dbReference type="EMBL" id="JAMRDG010000001">
    <property type="protein sequence ID" value="KAJ3699193.1"/>
    <property type="molecule type" value="Genomic_DNA"/>
</dbReference>
<dbReference type="SUPFAM" id="SSF81383">
    <property type="entry name" value="F-box domain"/>
    <property type="match status" value="1"/>
</dbReference>
<dbReference type="Pfam" id="PF03478">
    <property type="entry name" value="Beta-prop_KIB1-4"/>
    <property type="match status" value="1"/>
</dbReference>
<dbReference type="Proteomes" id="UP001210211">
    <property type="component" value="Unassembled WGS sequence"/>
</dbReference>
<accession>A0AAD6ES44</accession>
<feature type="domain" description="KIB1-4 beta-propeller" evidence="2">
    <location>
        <begin position="117"/>
        <end position="372"/>
    </location>
</feature>
<reference evidence="3 4" key="1">
    <citation type="journal article" date="2022" name="Cell">
        <title>Repeat-based holocentromeres influence genome architecture and karyotype evolution.</title>
        <authorList>
            <person name="Hofstatter P.G."/>
            <person name="Thangavel G."/>
            <person name="Lux T."/>
            <person name="Neumann P."/>
            <person name="Vondrak T."/>
            <person name="Novak P."/>
            <person name="Zhang M."/>
            <person name="Costa L."/>
            <person name="Castellani M."/>
            <person name="Scott A."/>
            <person name="Toegelov H."/>
            <person name="Fuchs J."/>
            <person name="Mata-Sucre Y."/>
            <person name="Dias Y."/>
            <person name="Vanzela A.L.L."/>
            <person name="Huettel B."/>
            <person name="Almeida C.C.S."/>
            <person name="Simkova H."/>
            <person name="Souza G."/>
            <person name="Pedrosa-Harand A."/>
            <person name="Macas J."/>
            <person name="Mayer K.F.X."/>
            <person name="Houben A."/>
            <person name="Marques A."/>
        </authorList>
    </citation>
    <scope>NUCLEOTIDE SEQUENCE [LARGE SCALE GENOMIC DNA]</scope>
    <source>
        <strain evidence="3">RhyTen1mFocal</strain>
    </source>
</reference>
<protein>
    <recommendedName>
        <fullName evidence="5">F-box domain-containing protein</fullName>
    </recommendedName>
</protein>
<evidence type="ECO:0000259" key="2">
    <source>
        <dbReference type="Pfam" id="PF03478"/>
    </source>
</evidence>
<evidence type="ECO:0008006" key="5">
    <source>
        <dbReference type="Google" id="ProtNLM"/>
    </source>
</evidence>
<evidence type="ECO:0000313" key="3">
    <source>
        <dbReference type="EMBL" id="KAJ3699193.1"/>
    </source>
</evidence>
<name>A0AAD6ES44_9POAL</name>
<dbReference type="PANTHER" id="PTHR44259">
    <property type="entry name" value="OS07G0183000 PROTEIN-RELATED"/>
    <property type="match status" value="1"/>
</dbReference>